<dbReference type="Proteomes" id="UP000477386">
    <property type="component" value="Unassembled WGS sequence"/>
</dbReference>
<dbReference type="RefSeq" id="WP_164040133.1">
    <property type="nucleotide sequence ID" value="NZ_JAAGNZ010000001.1"/>
</dbReference>
<accession>A0A6M0IJH9</accession>
<proteinExistence type="predicted"/>
<reference evidence="1 2" key="1">
    <citation type="submission" date="2020-02" db="EMBL/GenBank/DDBJ databases">
        <title>Draft genome sequence of two Spirosoma agri KCTC 52727 and Spirosoma terrae KCTC 52035.</title>
        <authorList>
            <person name="Rojas J."/>
            <person name="Ambika Manirajan B."/>
            <person name="Ratering S."/>
            <person name="Suarez C."/>
            <person name="Schnell S."/>
        </authorList>
    </citation>
    <scope>NUCLEOTIDE SEQUENCE [LARGE SCALE GENOMIC DNA]</scope>
    <source>
        <strain evidence="1 2">KCTC 52727</strain>
    </source>
</reference>
<sequence length="85" mass="9691">MIKISMTLMPSDKPYDVIADYARQAIIDGFRENLTADLAPFKEEIESYGGEVELILQEDLKDATITYHNLPDELISRINTSLEQE</sequence>
<protein>
    <submittedName>
        <fullName evidence="1">Uncharacterized protein</fullName>
    </submittedName>
</protein>
<evidence type="ECO:0000313" key="2">
    <source>
        <dbReference type="Proteomes" id="UP000477386"/>
    </source>
</evidence>
<keyword evidence="2" id="KW-1185">Reference proteome</keyword>
<comment type="caution">
    <text evidence="1">The sequence shown here is derived from an EMBL/GenBank/DDBJ whole genome shotgun (WGS) entry which is preliminary data.</text>
</comment>
<name>A0A6M0IJH9_9BACT</name>
<dbReference type="EMBL" id="JAAGNZ010000001">
    <property type="protein sequence ID" value="NEU68364.1"/>
    <property type="molecule type" value="Genomic_DNA"/>
</dbReference>
<evidence type="ECO:0000313" key="1">
    <source>
        <dbReference type="EMBL" id="NEU68364.1"/>
    </source>
</evidence>
<gene>
    <name evidence="1" type="ORF">GK091_15845</name>
</gene>
<dbReference type="AlphaFoldDB" id="A0A6M0IJH9"/>
<organism evidence="1 2">
    <name type="scientific">Spirosoma agri</name>
    <dbReference type="NCBI Taxonomy" id="1987381"/>
    <lineage>
        <taxon>Bacteria</taxon>
        <taxon>Pseudomonadati</taxon>
        <taxon>Bacteroidota</taxon>
        <taxon>Cytophagia</taxon>
        <taxon>Cytophagales</taxon>
        <taxon>Cytophagaceae</taxon>
        <taxon>Spirosoma</taxon>
    </lineage>
</organism>